<keyword evidence="1" id="KW-1133">Transmembrane helix</keyword>
<dbReference type="Proteomes" id="UP000228700">
    <property type="component" value="Unassembled WGS sequence"/>
</dbReference>
<evidence type="ECO:0000256" key="1">
    <source>
        <dbReference type="SAM" id="Phobius"/>
    </source>
</evidence>
<proteinExistence type="predicted"/>
<sequence>MDTKSKVLLWFVAIIVAGSTGYTYYKTVVLKDFEITDTSSEEEDVVIDTAVVEDDSSVSDDGNIILDSNDERVATSSDSVATGTIDTITQ</sequence>
<gene>
    <name evidence="2" type="ORF">COV01_02355</name>
</gene>
<comment type="caution">
    <text evidence="2">The sequence shown here is derived from an EMBL/GenBank/DDBJ whole genome shotgun (WGS) entry which is preliminary data.</text>
</comment>
<reference evidence="3" key="1">
    <citation type="submission" date="2017-09" db="EMBL/GenBank/DDBJ databases">
        <title>Depth-based differentiation of microbial function through sediment-hosted aquifers and enrichment of novel symbionts in the deep terrestrial subsurface.</title>
        <authorList>
            <person name="Probst A.J."/>
            <person name="Ladd B."/>
            <person name="Jarett J.K."/>
            <person name="Geller-Mcgrath D.E."/>
            <person name="Sieber C.M.K."/>
            <person name="Emerson J.B."/>
            <person name="Anantharaman K."/>
            <person name="Thomas B.C."/>
            <person name="Malmstrom R."/>
            <person name="Stieglmeier M."/>
            <person name="Klingl A."/>
            <person name="Woyke T."/>
            <person name="Ryan C.M."/>
            <person name="Banfield J.F."/>
        </authorList>
    </citation>
    <scope>NUCLEOTIDE SEQUENCE [LARGE SCALE GENOMIC DNA]</scope>
</reference>
<name>A0A2M8LCH1_9BACT</name>
<keyword evidence="1" id="KW-0812">Transmembrane</keyword>
<feature type="transmembrane region" description="Helical" evidence="1">
    <location>
        <begin position="7"/>
        <end position="25"/>
    </location>
</feature>
<evidence type="ECO:0000313" key="3">
    <source>
        <dbReference type="Proteomes" id="UP000228700"/>
    </source>
</evidence>
<accession>A0A2M8LCH1</accession>
<organism evidence="2 3">
    <name type="scientific">Candidatus Taylorbacteria bacterium CG10_big_fil_rev_8_21_14_0_10_41_48</name>
    <dbReference type="NCBI Taxonomy" id="1975024"/>
    <lineage>
        <taxon>Bacteria</taxon>
        <taxon>Candidatus Tayloriibacteriota</taxon>
    </lineage>
</organism>
<dbReference type="AlphaFoldDB" id="A0A2M8LCH1"/>
<dbReference type="EMBL" id="PFEQ01000009">
    <property type="protein sequence ID" value="PJE74316.1"/>
    <property type="molecule type" value="Genomic_DNA"/>
</dbReference>
<keyword evidence="1" id="KW-0472">Membrane</keyword>
<evidence type="ECO:0000313" key="2">
    <source>
        <dbReference type="EMBL" id="PJE74316.1"/>
    </source>
</evidence>
<protein>
    <submittedName>
        <fullName evidence="2">Uncharacterized protein</fullName>
    </submittedName>
</protein>